<protein>
    <submittedName>
        <fullName evidence="2">Putative glycine rich protein</fullName>
    </submittedName>
</protein>
<dbReference type="AlphaFoldDB" id="A0A0K8R433"/>
<proteinExistence type="evidence at transcript level"/>
<name>A0A0K8R433_IXORI</name>
<feature type="compositionally biased region" description="Pro residues" evidence="1">
    <location>
        <begin position="95"/>
        <end position="112"/>
    </location>
</feature>
<feature type="region of interest" description="Disordered" evidence="1">
    <location>
        <begin position="19"/>
        <end position="118"/>
    </location>
</feature>
<evidence type="ECO:0000313" key="2">
    <source>
        <dbReference type="EMBL" id="JAA65927.1"/>
    </source>
</evidence>
<feature type="compositionally biased region" description="Pro residues" evidence="1">
    <location>
        <begin position="58"/>
        <end position="84"/>
    </location>
</feature>
<evidence type="ECO:0000256" key="1">
    <source>
        <dbReference type="SAM" id="MobiDB-lite"/>
    </source>
</evidence>
<sequence>MNGNSHCYCFLAAVAFTSGEIRRGQPPALLKSTRDNLALPGERSAKAPLRPCAQPTSPQDPSPPGQRQPPPCSSPPGQPCPPGGGPQGSTETPRPYRPPSGPAPSPLPPRDTSPPGRK</sequence>
<accession>A0A0K8R433</accession>
<reference evidence="2" key="1">
    <citation type="submission" date="2012-12" db="EMBL/GenBank/DDBJ databases">
        <title>Identification and characterization of a phenylalanine ammonia-lyase gene family in Isatis indigotica Fort.</title>
        <authorList>
            <person name="Liu Q."/>
            <person name="Chen J."/>
            <person name="Zhou X."/>
            <person name="Di P."/>
            <person name="Xiao Y."/>
            <person name="Xuan H."/>
            <person name="Zhang L."/>
            <person name="Chen W."/>
        </authorList>
    </citation>
    <scope>NUCLEOTIDE SEQUENCE</scope>
    <source>
        <tissue evidence="2">Salivary gland</tissue>
    </source>
</reference>
<dbReference type="EMBL" id="GADI01007881">
    <property type="protein sequence ID" value="JAA65927.1"/>
    <property type="molecule type" value="mRNA"/>
</dbReference>
<organism evidence="2">
    <name type="scientific">Ixodes ricinus</name>
    <name type="common">Common tick</name>
    <name type="synonym">Acarus ricinus</name>
    <dbReference type="NCBI Taxonomy" id="34613"/>
    <lineage>
        <taxon>Eukaryota</taxon>
        <taxon>Metazoa</taxon>
        <taxon>Ecdysozoa</taxon>
        <taxon>Arthropoda</taxon>
        <taxon>Chelicerata</taxon>
        <taxon>Arachnida</taxon>
        <taxon>Acari</taxon>
        <taxon>Parasitiformes</taxon>
        <taxon>Ixodida</taxon>
        <taxon>Ixodoidea</taxon>
        <taxon>Ixodidae</taxon>
        <taxon>Ixodinae</taxon>
        <taxon>Ixodes</taxon>
    </lineage>
</organism>